<name>A0A2L0EZE9_SORCE</name>
<dbReference type="Proteomes" id="UP000238348">
    <property type="component" value="Chromosome"/>
</dbReference>
<dbReference type="InterPro" id="IPR037401">
    <property type="entry name" value="SnoaL-like"/>
</dbReference>
<sequence length="155" mass="17400">MESSERQPVSLEDSVRQMLVEFARAFERGDVGALGGMFFHDDALIFYGTHDKLHFTRWTDVERSFQRQSEFLKDLQCRITGDIHVRLLAGGAAACAGTAGFGIHATMGGVRFDLPALRMTCTVERHGAEWRFVQMHLSVSDRPFLDRVGHVLESA</sequence>
<accession>A0A2L0EZE9</accession>
<proteinExistence type="predicted"/>
<dbReference type="Gene3D" id="3.10.450.50">
    <property type="match status" value="1"/>
</dbReference>
<evidence type="ECO:0000259" key="1">
    <source>
        <dbReference type="Pfam" id="PF13474"/>
    </source>
</evidence>
<dbReference type="Pfam" id="PF13474">
    <property type="entry name" value="SnoaL_3"/>
    <property type="match status" value="1"/>
</dbReference>
<dbReference type="SUPFAM" id="SSF54427">
    <property type="entry name" value="NTF2-like"/>
    <property type="match status" value="1"/>
</dbReference>
<feature type="domain" description="SnoaL-like" evidence="1">
    <location>
        <begin position="15"/>
        <end position="139"/>
    </location>
</feature>
<evidence type="ECO:0000313" key="2">
    <source>
        <dbReference type="EMBL" id="AUX44697.1"/>
    </source>
</evidence>
<dbReference type="InterPro" id="IPR032710">
    <property type="entry name" value="NTF2-like_dom_sf"/>
</dbReference>
<organism evidence="2 3">
    <name type="scientific">Sorangium cellulosum</name>
    <name type="common">Polyangium cellulosum</name>
    <dbReference type="NCBI Taxonomy" id="56"/>
    <lineage>
        <taxon>Bacteria</taxon>
        <taxon>Pseudomonadati</taxon>
        <taxon>Myxococcota</taxon>
        <taxon>Polyangia</taxon>
        <taxon>Polyangiales</taxon>
        <taxon>Polyangiaceae</taxon>
        <taxon>Sorangium</taxon>
    </lineage>
</organism>
<dbReference type="AlphaFoldDB" id="A0A2L0EZE9"/>
<reference evidence="2 3" key="1">
    <citation type="submission" date="2015-09" db="EMBL/GenBank/DDBJ databases">
        <title>Sorangium comparison.</title>
        <authorList>
            <person name="Zaburannyi N."/>
            <person name="Bunk B."/>
            <person name="Overmann J."/>
            <person name="Mueller R."/>
        </authorList>
    </citation>
    <scope>NUCLEOTIDE SEQUENCE [LARGE SCALE GENOMIC DNA]</scope>
    <source>
        <strain evidence="2 3">So ce26</strain>
    </source>
</reference>
<protein>
    <recommendedName>
        <fullName evidence="1">SnoaL-like domain-containing protein</fullName>
    </recommendedName>
</protein>
<dbReference type="EMBL" id="CP012673">
    <property type="protein sequence ID" value="AUX44697.1"/>
    <property type="molecule type" value="Genomic_DNA"/>
</dbReference>
<evidence type="ECO:0000313" key="3">
    <source>
        <dbReference type="Proteomes" id="UP000238348"/>
    </source>
</evidence>
<gene>
    <name evidence="2" type="ORF">SOCE26_061640</name>
</gene>